<proteinExistence type="predicted"/>
<dbReference type="AlphaFoldDB" id="A0A3N0ISU0"/>
<keyword evidence="1" id="KW-0812">Transmembrane</keyword>
<feature type="domain" description="Flavinylation-associated cytochrome" evidence="2">
    <location>
        <begin position="72"/>
        <end position="130"/>
    </location>
</feature>
<dbReference type="Proteomes" id="UP000253817">
    <property type="component" value="Unassembled WGS sequence"/>
</dbReference>
<evidence type="ECO:0000259" key="2">
    <source>
        <dbReference type="Pfam" id="PF14358"/>
    </source>
</evidence>
<dbReference type="Pfam" id="PF14358">
    <property type="entry name" value="DUF4405"/>
    <property type="match status" value="1"/>
</dbReference>
<accession>A0A3N0ISU0</accession>
<dbReference type="InterPro" id="IPR025517">
    <property type="entry name" value="DUF4405"/>
</dbReference>
<reference evidence="6" key="2">
    <citation type="submission" date="2018-05" db="EMBL/GenBank/DDBJ databases">
        <title>Genome Sequencing of selected type strains of the family Eggerthellaceae.</title>
        <authorList>
            <person name="Danylec N."/>
            <person name="Stoll D.A."/>
            <person name="Doetsch A."/>
            <person name="Huch M."/>
        </authorList>
    </citation>
    <scope>NUCLEOTIDE SEQUENCE [LARGE SCALE GENOMIC DNA]</scope>
    <source>
        <strain evidence="6">DSM 16107</strain>
    </source>
</reference>
<feature type="transmembrane region" description="Helical" evidence="1">
    <location>
        <begin position="34"/>
        <end position="55"/>
    </location>
</feature>
<evidence type="ECO:0000256" key="1">
    <source>
        <dbReference type="SAM" id="Phobius"/>
    </source>
</evidence>
<dbReference type="Proteomes" id="UP000270112">
    <property type="component" value="Unassembled WGS sequence"/>
</dbReference>
<feature type="transmembrane region" description="Helical" evidence="1">
    <location>
        <begin position="76"/>
        <end position="102"/>
    </location>
</feature>
<protein>
    <recommendedName>
        <fullName evidence="2">Flavinylation-associated cytochrome domain-containing protein</fullName>
    </recommendedName>
</protein>
<evidence type="ECO:0000313" key="4">
    <source>
        <dbReference type="EMBL" id="RNM40053.1"/>
    </source>
</evidence>
<name>A0A3N0ISU0_9ACTN</name>
<evidence type="ECO:0000313" key="5">
    <source>
        <dbReference type="Proteomes" id="UP000253817"/>
    </source>
</evidence>
<comment type="caution">
    <text evidence="4">The sequence shown here is derived from an EMBL/GenBank/DDBJ whole genome shotgun (WGS) entry which is preliminary data.</text>
</comment>
<reference evidence="4" key="3">
    <citation type="journal article" date="2019" name="Microbiol. Resour. Announc.">
        <title>Draft Genome Sequences of Type Strains of Gordonibacter faecihominis, Paraeggerthella hongkongensis, Parvibacter caecicola,Slackia equolifaciens, Slackia faecicanis, and Slackia isoflavoniconvertens.</title>
        <authorList>
            <person name="Danylec N."/>
            <person name="Stoll D.A."/>
            <person name="Dotsch A."/>
            <person name="Huch M."/>
        </authorList>
    </citation>
    <scope>NUCLEOTIDE SEQUENCE</scope>
    <source>
        <strain evidence="4">DSM 16107</strain>
    </source>
</reference>
<gene>
    <name evidence="3" type="ORF">C1876_17155</name>
    <name evidence="4" type="ORF">DMP09_16060</name>
</gene>
<keyword evidence="1" id="KW-1133">Transmembrane helix</keyword>
<organism evidence="4 6">
    <name type="scientific">Eggerthella sinensis</name>
    <dbReference type="NCBI Taxonomy" id="242230"/>
    <lineage>
        <taxon>Bacteria</taxon>
        <taxon>Bacillati</taxon>
        <taxon>Actinomycetota</taxon>
        <taxon>Coriobacteriia</taxon>
        <taxon>Eggerthellales</taxon>
        <taxon>Eggerthellaceae</taxon>
        <taxon>Eggerthella</taxon>
    </lineage>
</organism>
<feature type="transmembrane region" description="Helical" evidence="1">
    <location>
        <begin position="114"/>
        <end position="136"/>
    </location>
</feature>
<keyword evidence="5" id="KW-1185">Reference proteome</keyword>
<dbReference type="EMBL" id="QICC01000111">
    <property type="protein sequence ID" value="RNM40053.1"/>
    <property type="molecule type" value="Genomic_DNA"/>
</dbReference>
<dbReference type="RefSeq" id="WP_114547934.1">
    <property type="nucleotide sequence ID" value="NZ_PPTT01000054.1"/>
</dbReference>
<dbReference type="EMBL" id="PPTT01000054">
    <property type="protein sequence ID" value="RDB62574.1"/>
    <property type="molecule type" value="Genomic_DNA"/>
</dbReference>
<evidence type="ECO:0000313" key="3">
    <source>
        <dbReference type="EMBL" id="RDB62574.1"/>
    </source>
</evidence>
<sequence length="160" mass="16554">MKRLLAIDAVALAAYALAALPGFTGVPVHEWLGVGVFAVFLVHGAAHGAWVAGTIRPAGARVSPGRWGNFALDCALLLAFMTVTVSGLGVSGTVLHAFGLYVDGYFVWAPLHAIAAKVLLALLLVHVAVHAAPLYNRLKRGGAPRRAGRDDGGRDDGPSA</sequence>
<reference evidence="3 5" key="1">
    <citation type="journal article" date="2018" name="Elife">
        <title>Discovery and characterization of a prevalent human gut bacterial enzyme sufficient for the inactivation of a family of plant toxins.</title>
        <authorList>
            <person name="Koppel N."/>
            <person name="Bisanz J.E."/>
            <person name="Pandelia M.E."/>
            <person name="Turnbaugh P.J."/>
            <person name="Balskus E.P."/>
        </authorList>
    </citation>
    <scope>NUCLEOTIDE SEQUENCE [LARGE SCALE GENOMIC DNA]</scope>
    <source>
        <strain evidence="3 5">DSM 16107</strain>
    </source>
</reference>
<evidence type="ECO:0000313" key="6">
    <source>
        <dbReference type="Proteomes" id="UP000270112"/>
    </source>
</evidence>
<keyword evidence="1" id="KW-0472">Membrane</keyword>